<protein>
    <submittedName>
        <fullName evidence="1">Uncharacterized protein</fullName>
    </submittedName>
</protein>
<dbReference type="EMBL" id="MBFU01000229">
    <property type="protein sequence ID" value="PWA01097.1"/>
    <property type="molecule type" value="Genomic_DNA"/>
</dbReference>
<keyword evidence="2" id="KW-1185">Reference proteome</keyword>
<gene>
    <name evidence="1" type="ORF">BB558_002814</name>
</gene>
<reference evidence="1 2" key="1">
    <citation type="journal article" date="2018" name="MBio">
        <title>Comparative Genomics Reveals the Core Gene Toolbox for the Fungus-Insect Symbiosis.</title>
        <authorList>
            <person name="Wang Y."/>
            <person name="Stata M."/>
            <person name="Wang W."/>
            <person name="Stajich J.E."/>
            <person name="White M.M."/>
            <person name="Moncalvo J.M."/>
        </authorList>
    </citation>
    <scope>NUCLEOTIDE SEQUENCE [LARGE SCALE GENOMIC DNA]</scope>
    <source>
        <strain evidence="1 2">AUS-126-30</strain>
    </source>
</reference>
<comment type="caution">
    <text evidence="1">The sequence shown here is derived from an EMBL/GenBank/DDBJ whole genome shotgun (WGS) entry which is preliminary data.</text>
</comment>
<evidence type="ECO:0000313" key="1">
    <source>
        <dbReference type="EMBL" id="PWA01097.1"/>
    </source>
</evidence>
<dbReference type="AlphaFoldDB" id="A0A2U1J7P1"/>
<accession>A0A2U1J7P1</accession>
<evidence type="ECO:0000313" key="2">
    <source>
        <dbReference type="Proteomes" id="UP000245591"/>
    </source>
</evidence>
<sequence length="371" mass="41298">MKNLSKRLFTGIFIAILGLIVSRAELEMHTRKFIIQKRMNQYASKAEPVYGLKPIPEPNPLPGPIAGPRVPYDIVLPLKTITKFNDICITNTVTDLVTTTLPGKKVTTTKTKKIKGIRTVIDIETDVSTATSISISETTKTDTETTTEISTTVETTISTTVSTEISTTSETSISTTVSTEISVTTETSLSTSTTVETTTEISISKITDTTTLPEKTPQQRTRIINRIIQKKPSFLKDSDILAFYQPEILASKNSSEAPFPYALITVPSSTEDMDTTIKWTSAKSGQCWISYLSTKEIYFRMYTHLIDPATCLLMTTQRILSKIDHFYITQKEQIFVGPNSSSIVHSITSSHKRSIKNIDELCWLPSFKENL</sequence>
<dbReference type="Proteomes" id="UP000245591">
    <property type="component" value="Unassembled WGS sequence"/>
</dbReference>
<organism evidence="1 2">
    <name type="scientific">Smittium angustum</name>
    <dbReference type="NCBI Taxonomy" id="133377"/>
    <lineage>
        <taxon>Eukaryota</taxon>
        <taxon>Fungi</taxon>
        <taxon>Fungi incertae sedis</taxon>
        <taxon>Zoopagomycota</taxon>
        <taxon>Kickxellomycotina</taxon>
        <taxon>Harpellomycetes</taxon>
        <taxon>Harpellales</taxon>
        <taxon>Legeriomycetaceae</taxon>
        <taxon>Smittium</taxon>
    </lineage>
</organism>
<name>A0A2U1J7P1_SMIAN</name>
<proteinExistence type="predicted"/>